<dbReference type="EMBL" id="CM017653">
    <property type="protein sequence ID" value="TYI81107.1"/>
    <property type="molecule type" value="Genomic_DNA"/>
</dbReference>
<name>A0A5D2UTT4_GOSMU</name>
<gene>
    <name evidence="1" type="ORF">E1A91_D05G132500v1</name>
</gene>
<reference evidence="1 2" key="1">
    <citation type="submission" date="2019-07" db="EMBL/GenBank/DDBJ databases">
        <title>WGS assembly of Gossypium mustelinum.</title>
        <authorList>
            <person name="Chen Z.J."/>
            <person name="Sreedasyam A."/>
            <person name="Ando A."/>
            <person name="Song Q."/>
            <person name="De L."/>
            <person name="Hulse-Kemp A."/>
            <person name="Ding M."/>
            <person name="Ye W."/>
            <person name="Kirkbride R."/>
            <person name="Jenkins J."/>
            <person name="Plott C."/>
            <person name="Lovell J."/>
            <person name="Lin Y.-M."/>
            <person name="Vaughn R."/>
            <person name="Liu B."/>
            <person name="Li W."/>
            <person name="Simpson S."/>
            <person name="Scheffler B."/>
            <person name="Saski C."/>
            <person name="Grover C."/>
            <person name="Hu G."/>
            <person name="Conover J."/>
            <person name="Carlson J."/>
            <person name="Shu S."/>
            <person name="Boston L."/>
            <person name="Williams M."/>
            <person name="Peterson D."/>
            <person name="Mcgee K."/>
            <person name="Jones D."/>
            <person name="Wendel J."/>
            <person name="Stelly D."/>
            <person name="Grimwood J."/>
            <person name="Schmutz J."/>
        </authorList>
    </citation>
    <scope>NUCLEOTIDE SEQUENCE [LARGE SCALE GENOMIC DNA]</scope>
    <source>
        <strain evidence="1">1408120.09</strain>
    </source>
</reference>
<keyword evidence="2" id="KW-1185">Reference proteome</keyword>
<dbReference type="AlphaFoldDB" id="A0A5D2UTT4"/>
<dbReference type="Proteomes" id="UP000323597">
    <property type="component" value="Chromosome D05"/>
</dbReference>
<proteinExistence type="predicted"/>
<protein>
    <submittedName>
        <fullName evidence="1">Uncharacterized protein</fullName>
    </submittedName>
</protein>
<evidence type="ECO:0000313" key="2">
    <source>
        <dbReference type="Proteomes" id="UP000323597"/>
    </source>
</evidence>
<evidence type="ECO:0000313" key="1">
    <source>
        <dbReference type="EMBL" id="TYI81107.1"/>
    </source>
</evidence>
<sequence length="84" mass="10145">MYELPKFLKRMEIKYLLIYPNPNQIILSHFIKQIQTNRIKSFKCHHERVVKSFLNHLEIKSIPINPDQIIKEPIKENPIIVPFH</sequence>
<accession>A0A5D2UTT4</accession>
<organism evidence="1 2">
    <name type="scientific">Gossypium mustelinum</name>
    <name type="common">Cotton</name>
    <name type="synonym">Gossypium caicoense</name>
    <dbReference type="NCBI Taxonomy" id="34275"/>
    <lineage>
        <taxon>Eukaryota</taxon>
        <taxon>Viridiplantae</taxon>
        <taxon>Streptophyta</taxon>
        <taxon>Embryophyta</taxon>
        <taxon>Tracheophyta</taxon>
        <taxon>Spermatophyta</taxon>
        <taxon>Magnoliopsida</taxon>
        <taxon>eudicotyledons</taxon>
        <taxon>Gunneridae</taxon>
        <taxon>Pentapetalae</taxon>
        <taxon>rosids</taxon>
        <taxon>malvids</taxon>
        <taxon>Malvales</taxon>
        <taxon>Malvaceae</taxon>
        <taxon>Malvoideae</taxon>
        <taxon>Gossypium</taxon>
    </lineage>
</organism>